<reference evidence="2 3" key="2">
    <citation type="submission" date="2017-02" db="EMBL/GenBank/DDBJ databases">
        <title>A genome survey and senescence transcriptome analysis in Lentinula edodes.</title>
        <authorList>
            <person name="Sakamoto Y."/>
            <person name="Nakade K."/>
            <person name="Sato S."/>
            <person name="Yoshida Y."/>
            <person name="Miyazaki K."/>
            <person name="Natsume S."/>
            <person name="Konno N."/>
        </authorList>
    </citation>
    <scope>NUCLEOTIDE SEQUENCE [LARGE SCALE GENOMIC DNA]</scope>
    <source>
        <strain evidence="2 3">NBRC 111202</strain>
    </source>
</reference>
<name>A0A1Q3E1S8_LENED</name>
<dbReference type="GO" id="GO:0019781">
    <property type="term" value="F:NEDD8 activating enzyme activity"/>
    <property type="evidence" value="ECO:0007669"/>
    <property type="project" value="InterPro"/>
</dbReference>
<evidence type="ECO:0000259" key="1">
    <source>
        <dbReference type="SMART" id="SM01181"/>
    </source>
</evidence>
<proteinExistence type="predicted"/>
<keyword evidence="3" id="KW-1185">Reference proteome</keyword>
<dbReference type="SMART" id="SM01181">
    <property type="entry name" value="E2_bind"/>
    <property type="match status" value="1"/>
</dbReference>
<accession>A0A1Q3E1S8</accession>
<dbReference type="GO" id="GO:0045116">
    <property type="term" value="P:protein neddylation"/>
    <property type="evidence" value="ECO:0007669"/>
    <property type="project" value="InterPro"/>
</dbReference>
<dbReference type="EMBL" id="BDGU01000053">
    <property type="protein sequence ID" value="GAW01180.1"/>
    <property type="molecule type" value="Genomic_DNA"/>
</dbReference>
<reference evidence="2 3" key="1">
    <citation type="submission" date="2016-08" db="EMBL/GenBank/DDBJ databases">
        <authorList>
            <consortium name="Lentinula edodes genome sequencing consortium"/>
            <person name="Sakamoto Y."/>
            <person name="Nakade K."/>
            <person name="Sato S."/>
            <person name="Yoshida Y."/>
            <person name="Miyazaki K."/>
            <person name="Natsume S."/>
            <person name="Konno N."/>
        </authorList>
    </citation>
    <scope>NUCLEOTIDE SEQUENCE [LARGE SCALE GENOMIC DNA]</scope>
    <source>
        <strain evidence="2 3">NBRC 111202</strain>
    </source>
</reference>
<feature type="domain" description="E2 binding" evidence="1">
    <location>
        <begin position="3"/>
        <end position="78"/>
    </location>
</feature>
<dbReference type="Proteomes" id="UP000188533">
    <property type="component" value="Unassembled WGS sequence"/>
</dbReference>
<comment type="caution">
    <text evidence="2">The sequence shown here is derived from an EMBL/GenBank/DDBJ whole genome shotgun (WGS) entry which is preliminary data.</text>
</comment>
<dbReference type="STRING" id="5353.A0A1Q3E1S8"/>
<gene>
    <name evidence="2" type="ORF">LENED_002761</name>
</gene>
<protein>
    <submittedName>
        <fullName evidence="2">NEDD8 activating enzyme</fullName>
    </submittedName>
</protein>
<dbReference type="Gene3D" id="3.10.290.20">
    <property type="entry name" value="Ubiquitin-like 2 activating enzyme e1b. Chain: B, domain 3"/>
    <property type="match status" value="1"/>
</dbReference>
<evidence type="ECO:0000313" key="3">
    <source>
        <dbReference type="Proteomes" id="UP000188533"/>
    </source>
</evidence>
<sequence>MILEELIELLTERQDIQIKNPSLSAPTKQLYLRAPPQLAEATRPNLLKKVSELIPDGGEVTVTAGTLPFSLSLNISFI</sequence>
<dbReference type="AlphaFoldDB" id="A0A1Q3E1S8"/>
<dbReference type="FunFam" id="3.10.290.20:FF:000003">
    <property type="entry name" value="Ubiquitin-activating enzyme E1 C"/>
    <property type="match status" value="1"/>
</dbReference>
<organism evidence="2 3">
    <name type="scientific">Lentinula edodes</name>
    <name type="common">Shiitake mushroom</name>
    <name type="synonym">Lentinus edodes</name>
    <dbReference type="NCBI Taxonomy" id="5353"/>
    <lineage>
        <taxon>Eukaryota</taxon>
        <taxon>Fungi</taxon>
        <taxon>Dikarya</taxon>
        <taxon>Basidiomycota</taxon>
        <taxon>Agaricomycotina</taxon>
        <taxon>Agaricomycetes</taxon>
        <taxon>Agaricomycetidae</taxon>
        <taxon>Agaricales</taxon>
        <taxon>Marasmiineae</taxon>
        <taxon>Omphalotaceae</taxon>
        <taxon>Lentinula</taxon>
    </lineage>
</organism>
<dbReference type="InterPro" id="IPR014929">
    <property type="entry name" value="E2-binding"/>
</dbReference>
<dbReference type="Pfam" id="PF08825">
    <property type="entry name" value="E2_bind"/>
    <property type="match status" value="1"/>
</dbReference>
<evidence type="ECO:0000313" key="2">
    <source>
        <dbReference type="EMBL" id="GAW01180.1"/>
    </source>
</evidence>